<accession>A0A7C1B1X4</accession>
<dbReference type="GO" id="GO:0000166">
    <property type="term" value="F:nucleotide binding"/>
    <property type="evidence" value="ECO:0007669"/>
    <property type="project" value="UniProtKB-KW"/>
</dbReference>
<evidence type="ECO:0000259" key="10">
    <source>
        <dbReference type="Pfam" id="PF01975"/>
    </source>
</evidence>
<dbReference type="PANTHER" id="PTHR30457:SF12">
    <property type="entry name" value="5'_3'-NUCLEOTIDASE SURE"/>
    <property type="match status" value="1"/>
</dbReference>
<dbReference type="Proteomes" id="UP000886355">
    <property type="component" value="Unassembled WGS sequence"/>
</dbReference>
<dbReference type="GO" id="GO:0008253">
    <property type="term" value="F:5'-nucleotidase activity"/>
    <property type="evidence" value="ECO:0007669"/>
    <property type="project" value="UniProtKB-UniRule"/>
</dbReference>
<dbReference type="FunFam" id="3.40.1210.10:FF:000001">
    <property type="entry name" value="5'/3'-nucleotidase SurE"/>
    <property type="match status" value="1"/>
</dbReference>
<evidence type="ECO:0000256" key="1">
    <source>
        <dbReference type="ARBA" id="ARBA00000815"/>
    </source>
</evidence>
<dbReference type="GO" id="GO:0004309">
    <property type="term" value="F:exopolyphosphatase activity"/>
    <property type="evidence" value="ECO:0007669"/>
    <property type="project" value="TreeGrafter"/>
</dbReference>
<organism evidence="11">
    <name type="scientific">Thermodesulforhabdus norvegica</name>
    <dbReference type="NCBI Taxonomy" id="39841"/>
    <lineage>
        <taxon>Bacteria</taxon>
        <taxon>Pseudomonadati</taxon>
        <taxon>Thermodesulfobacteriota</taxon>
        <taxon>Syntrophobacteria</taxon>
        <taxon>Syntrophobacterales</taxon>
        <taxon>Thermodesulforhabdaceae</taxon>
        <taxon>Thermodesulforhabdus</taxon>
    </lineage>
</organism>
<keyword evidence="7 9" id="KW-0547">Nucleotide-binding</keyword>
<dbReference type="GO" id="GO:0005737">
    <property type="term" value="C:cytoplasm"/>
    <property type="evidence" value="ECO:0007669"/>
    <property type="project" value="UniProtKB-SubCell"/>
</dbReference>
<evidence type="ECO:0000256" key="9">
    <source>
        <dbReference type="HAMAP-Rule" id="MF_00060"/>
    </source>
</evidence>
<dbReference type="EC" id="3.1.3.5" evidence="9"/>
<dbReference type="InterPro" id="IPR036523">
    <property type="entry name" value="SurE-like_sf"/>
</dbReference>
<protein>
    <recommendedName>
        <fullName evidence="9">5'-nucleotidase SurE</fullName>
        <ecNumber evidence="9">3.1.3.5</ecNumber>
    </recommendedName>
    <alternativeName>
        <fullName evidence="9">Nucleoside 5'-monophosphate phosphohydrolase</fullName>
    </alternativeName>
</protein>
<dbReference type="Gene3D" id="3.40.1210.10">
    <property type="entry name" value="Survival protein SurE-like phosphatase/nucleotidase"/>
    <property type="match status" value="1"/>
</dbReference>
<feature type="domain" description="Survival protein SurE-like phosphatase/nucleotidase" evidence="10">
    <location>
        <begin position="3"/>
        <end position="187"/>
    </location>
</feature>
<evidence type="ECO:0000256" key="7">
    <source>
        <dbReference type="ARBA" id="ARBA00022741"/>
    </source>
</evidence>
<dbReference type="SUPFAM" id="SSF64167">
    <property type="entry name" value="SurE-like"/>
    <property type="match status" value="1"/>
</dbReference>
<evidence type="ECO:0000256" key="2">
    <source>
        <dbReference type="ARBA" id="ARBA00001946"/>
    </source>
</evidence>
<dbReference type="AlphaFoldDB" id="A0A7C1B1X4"/>
<dbReference type="NCBIfam" id="TIGR00087">
    <property type="entry name" value="surE"/>
    <property type="match status" value="1"/>
</dbReference>
<dbReference type="HAMAP" id="MF_00060">
    <property type="entry name" value="SurE"/>
    <property type="match status" value="1"/>
</dbReference>
<evidence type="ECO:0000256" key="6">
    <source>
        <dbReference type="ARBA" id="ARBA00022723"/>
    </source>
</evidence>
<dbReference type="GO" id="GO:0008254">
    <property type="term" value="F:3'-nucleotidase activity"/>
    <property type="evidence" value="ECO:0007669"/>
    <property type="project" value="TreeGrafter"/>
</dbReference>
<feature type="binding site" evidence="9">
    <location>
        <position position="9"/>
    </location>
    <ligand>
        <name>a divalent metal cation</name>
        <dbReference type="ChEBI" id="CHEBI:60240"/>
    </ligand>
</feature>
<comment type="subcellular location">
    <subcellularLocation>
        <location evidence="3 9">Cytoplasm</location>
    </subcellularLocation>
</comment>
<comment type="similarity">
    <text evidence="4 9">Belongs to the SurE nucleotidase family.</text>
</comment>
<feature type="binding site" evidence="9">
    <location>
        <position position="95"/>
    </location>
    <ligand>
        <name>a divalent metal cation</name>
        <dbReference type="ChEBI" id="CHEBI:60240"/>
    </ligand>
</feature>
<comment type="catalytic activity">
    <reaction evidence="1 9">
        <text>a ribonucleoside 5'-phosphate + H2O = a ribonucleoside + phosphate</text>
        <dbReference type="Rhea" id="RHEA:12484"/>
        <dbReference type="ChEBI" id="CHEBI:15377"/>
        <dbReference type="ChEBI" id="CHEBI:18254"/>
        <dbReference type="ChEBI" id="CHEBI:43474"/>
        <dbReference type="ChEBI" id="CHEBI:58043"/>
        <dbReference type="EC" id="3.1.3.5"/>
    </reaction>
</comment>
<comment type="cofactor">
    <cofactor evidence="2">
        <name>Mg(2+)</name>
        <dbReference type="ChEBI" id="CHEBI:18420"/>
    </cofactor>
</comment>
<keyword evidence="8 9" id="KW-0378">Hydrolase</keyword>
<dbReference type="Pfam" id="PF01975">
    <property type="entry name" value="SurE"/>
    <property type="match status" value="1"/>
</dbReference>
<evidence type="ECO:0000256" key="5">
    <source>
        <dbReference type="ARBA" id="ARBA00022490"/>
    </source>
</evidence>
<name>A0A7C1B1X4_9BACT</name>
<reference evidence="11" key="1">
    <citation type="journal article" date="2020" name="mSystems">
        <title>Genome- and Community-Level Interaction Insights into Carbon Utilization and Element Cycling Functions of Hydrothermarchaeota in Hydrothermal Sediment.</title>
        <authorList>
            <person name="Zhou Z."/>
            <person name="Liu Y."/>
            <person name="Xu W."/>
            <person name="Pan J."/>
            <person name="Luo Z.H."/>
            <person name="Li M."/>
        </authorList>
    </citation>
    <scope>NUCLEOTIDE SEQUENCE [LARGE SCALE GENOMIC DNA]</scope>
    <source>
        <strain evidence="11">HyVt-19</strain>
    </source>
</reference>
<dbReference type="NCBIfam" id="NF001492">
    <property type="entry name" value="PRK00346.2-2"/>
    <property type="match status" value="1"/>
</dbReference>
<dbReference type="GO" id="GO:0046872">
    <property type="term" value="F:metal ion binding"/>
    <property type="evidence" value="ECO:0007669"/>
    <property type="project" value="UniProtKB-UniRule"/>
</dbReference>
<evidence type="ECO:0000256" key="3">
    <source>
        <dbReference type="ARBA" id="ARBA00004496"/>
    </source>
</evidence>
<proteinExistence type="inferred from homology"/>
<comment type="cofactor">
    <cofactor evidence="9">
        <name>a divalent metal cation</name>
        <dbReference type="ChEBI" id="CHEBI:60240"/>
    </cofactor>
    <text evidence="9">Binds 1 divalent metal cation per subunit.</text>
</comment>
<evidence type="ECO:0000256" key="4">
    <source>
        <dbReference type="ARBA" id="ARBA00011062"/>
    </source>
</evidence>
<evidence type="ECO:0000256" key="8">
    <source>
        <dbReference type="ARBA" id="ARBA00022801"/>
    </source>
</evidence>
<dbReference type="NCBIfam" id="NF001490">
    <property type="entry name" value="PRK00346.1-4"/>
    <property type="match status" value="1"/>
</dbReference>
<feature type="binding site" evidence="9">
    <location>
        <position position="39"/>
    </location>
    <ligand>
        <name>a divalent metal cation</name>
        <dbReference type="ChEBI" id="CHEBI:60240"/>
    </ligand>
</feature>
<dbReference type="EMBL" id="DQZW01000249">
    <property type="protein sequence ID" value="HDL90301.1"/>
    <property type="molecule type" value="Genomic_DNA"/>
</dbReference>
<dbReference type="InterPro" id="IPR030048">
    <property type="entry name" value="SurE"/>
</dbReference>
<comment type="function">
    <text evidence="9">Nucleotidase that shows phosphatase activity on nucleoside 5'-monophosphates.</text>
</comment>
<comment type="caution">
    <text evidence="11">The sequence shown here is derived from an EMBL/GenBank/DDBJ whole genome shotgun (WGS) entry which is preliminary data.</text>
</comment>
<keyword evidence="5 9" id="KW-0963">Cytoplasm</keyword>
<sequence length="276" mass="30867">MRILITNDDGIYAKGIEVLRDVLAKEHDIFVVAPETEQSAVGHAITFLDPLRVKPVKRNGSFFGYAVNGTPADCIKLAIRELMKEPPDMVISGINIGANVGENVIYSGTVSAATEAAMLGFQSMAISINAYPATEFGAAIEYIPRLVHLLEHHKLPEGVSLNVNIPHLPAHRIKGIKITRQGHLKYKEAYDRRVDPRNRVYYWLCSQTAQYDPHPDSDSYALDQGYISITPIHYDLTHYGTRDLLKKLGWEMNFTNEGDQSDEVSFSSRQRGGCYM</sequence>
<dbReference type="InterPro" id="IPR002828">
    <property type="entry name" value="SurE-like_Pase/nucleotidase"/>
</dbReference>
<gene>
    <name evidence="9 11" type="primary">surE</name>
    <name evidence="11" type="ORF">ENG14_05300</name>
</gene>
<feature type="binding site" evidence="9">
    <location>
        <position position="8"/>
    </location>
    <ligand>
        <name>a divalent metal cation</name>
        <dbReference type="ChEBI" id="CHEBI:60240"/>
    </ligand>
</feature>
<evidence type="ECO:0000313" key="11">
    <source>
        <dbReference type="EMBL" id="HDL90301.1"/>
    </source>
</evidence>
<keyword evidence="6 9" id="KW-0479">Metal-binding</keyword>
<dbReference type="PANTHER" id="PTHR30457">
    <property type="entry name" value="5'-NUCLEOTIDASE SURE"/>
    <property type="match status" value="1"/>
</dbReference>